<dbReference type="Proteomes" id="UP000828390">
    <property type="component" value="Unassembled WGS sequence"/>
</dbReference>
<name>A0A9D4S4T4_DREPO</name>
<protein>
    <submittedName>
        <fullName evidence="2">Uncharacterized protein</fullName>
    </submittedName>
</protein>
<evidence type="ECO:0000313" key="3">
    <source>
        <dbReference type="Proteomes" id="UP000828390"/>
    </source>
</evidence>
<evidence type="ECO:0000313" key="2">
    <source>
        <dbReference type="EMBL" id="KAH3890595.1"/>
    </source>
</evidence>
<feature type="region of interest" description="Disordered" evidence="1">
    <location>
        <begin position="67"/>
        <end position="94"/>
    </location>
</feature>
<proteinExistence type="predicted"/>
<reference evidence="2" key="2">
    <citation type="submission" date="2020-11" db="EMBL/GenBank/DDBJ databases">
        <authorList>
            <person name="McCartney M.A."/>
            <person name="Auch B."/>
            <person name="Kono T."/>
            <person name="Mallez S."/>
            <person name="Becker A."/>
            <person name="Gohl D.M."/>
            <person name="Silverstein K.A.T."/>
            <person name="Koren S."/>
            <person name="Bechman K.B."/>
            <person name="Herman A."/>
            <person name="Abrahante J.E."/>
            <person name="Garbe J."/>
        </authorList>
    </citation>
    <scope>NUCLEOTIDE SEQUENCE</scope>
    <source>
        <strain evidence="2">Duluth1</strain>
        <tissue evidence="2">Whole animal</tissue>
    </source>
</reference>
<organism evidence="2 3">
    <name type="scientific">Dreissena polymorpha</name>
    <name type="common">Zebra mussel</name>
    <name type="synonym">Mytilus polymorpha</name>
    <dbReference type="NCBI Taxonomy" id="45954"/>
    <lineage>
        <taxon>Eukaryota</taxon>
        <taxon>Metazoa</taxon>
        <taxon>Spiralia</taxon>
        <taxon>Lophotrochozoa</taxon>
        <taxon>Mollusca</taxon>
        <taxon>Bivalvia</taxon>
        <taxon>Autobranchia</taxon>
        <taxon>Heteroconchia</taxon>
        <taxon>Euheterodonta</taxon>
        <taxon>Imparidentia</taxon>
        <taxon>Neoheterodontei</taxon>
        <taxon>Myida</taxon>
        <taxon>Dreissenoidea</taxon>
        <taxon>Dreissenidae</taxon>
        <taxon>Dreissena</taxon>
    </lineage>
</organism>
<comment type="caution">
    <text evidence="2">The sequence shown here is derived from an EMBL/GenBank/DDBJ whole genome shotgun (WGS) entry which is preliminary data.</text>
</comment>
<evidence type="ECO:0000256" key="1">
    <source>
        <dbReference type="SAM" id="MobiDB-lite"/>
    </source>
</evidence>
<keyword evidence="3" id="KW-1185">Reference proteome</keyword>
<accession>A0A9D4S4T4</accession>
<dbReference type="EMBL" id="JAIWYP010000001">
    <property type="protein sequence ID" value="KAH3890595.1"/>
    <property type="molecule type" value="Genomic_DNA"/>
</dbReference>
<dbReference type="AlphaFoldDB" id="A0A9D4S4T4"/>
<gene>
    <name evidence="2" type="ORF">DPMN_014680</name>
</gene>
<reference evidence="2" key="1">
    <citation type="journal article" date="2019" name="bioRxiv">
        <title>The Genome of the Zebra Mussel, Dreissena polymorpha: A Resource for Invasive Species Research.</title>
        <authorList>
            <person name="McCartney M.A."/>
            <person name="Auch B."/>
            <person name="Kono T."/>
            <person name="Mallez S."/>
            <person name="Zhang Y."/>
            <person name="Obille A."/>
            <person name="Becker A."/>
            <person name="Abrahante J.E."/>
            <person name="Garbe J."/>
            <person name="Badalamenti J.P."/>
            <person name="Herman A."/>
            <person name="Mangelson H."/>
            <person name="Liachko I."/>
            <person name="Sullivan S."/>
            <person name="Sone E.D."/>
            <person name="Koren S."/>
            <person name="Silverstein K.A.T."/>
            <person name="Beckman K.B."/>
            <person name="Gohl D.M."/>
        </authorList>
    </citation>
    <scope>NUCLEOTIDE SEQUENCE</scope>
    <source>
        <strain evidence="2">Duluth1</strain>
        <tissue evidence="2">Whole animal</tissue>
    </source>
</reference>
<sequence length="94" mass="10226">MPDFTAFLPPGRNVFSKIRKKLINEGEKLTLDKALQIAQLYENSREQLKSMQSTALNDVALIAKPGWGKQPMKGATRGRKGATGQAQVKDAGVA</sequence>